<keyword evidence="3" id="KW-1185">Reference proteome</keyword>
<gene>
    <name evidence="2" type="ORF">HHUB_2064</name>
</gene>
<dbReference type="OrthoDB" id="211540at2157"/>
<dbReference type="Gene3D" id="1.20.1500.10">
    <property type="entry name" value="YheA/YmcA-like"/>
    <property type="match status" value="1"/>
</dbReference>
<evidence type="ECO:0000313" key="2">
    <source>
        <dbReference type="EMBL" id="CQH54254.1"/>
    </source>
</evidence>
<feature type="region of interest" description="Disordered" evidence="1">
    <location>
        <begin position="1"/>
        <end position="20"/>
    </location>
</feature>
<feature type="compositionally biased region" description="Polar residues" evidence="1">
    <location>
        <begin position="1"/>
        <end position="14"/>
    </location>
</feature>
<dbReference type="InterPro" id="IPR023378">
    <property type="entry name" value="YheA/YmcA-like_dom_sf"/>
</dbReference>
<dbReference type="RefSeq" id="WP_059056509.1">
    <property type="nucleotide sequence ID" value="NZ_CEML01000002.1"/>
</dbReference>
<dbReference type="STRING" id="1407499.HHUB_2064"/>
<dbReference type="GeneID" id="26658730"/>
<dbReference type="Proteomes" id="UP000066737">
    <property type="component" value="Chromosome I"/>
</dbReference>
<dbReference type="InterPro" id="IPR010368">
    <property type="entry name" value="Com_YlbF"/>
</dbReference>
<reference evidence="3" key="1">
    <citation type="journal article" date="2016" name="Environ. Microbiol.">
        <title>The complete genome of a viable archaeum isolated from 123-million-year-old rock salt.</title>
        <authorList>
            <person name="Jaakkola S.T."/>
            <person name="Pfeiffer F."/>
            <person name="Ravantti J.J."/>
            <person name="Guo Q."/>
            <person name="Liu Y."/>
            <person name="Chen X."/>
            <person name="Ma H."/>
            <person name="Yang C."/>
            <person name="Oksanen H.M."/>
            <person name="Bamford D.H."/>
        </authorList>
    </citation>
    <scope>NUCLEOTIDE SEQUENCE</scope>
    <source>
        <strain evidence="3">JI20-1</strain>
    </source>
</reference>
<feature type="compositionally biased region" description="Basic and acidic residues" evidence="1">
    <location>
        <begin position="34"/>
        <end position="48"/>
    </location>
</feature>
<dbReference type="Pfam" id="PF06133">
    <property type="entry name" value="Com_YlbF"/>
    <property type="match status" value="1"/>
</dbReference>
<evidence type="ECO:0000256" key="1">
    <source>
        <dbReference type="SAM" id="MobiDB-lite"/>
    </source>
</evidence>
<feature type="region of interest" description="Disordered" evidence="1">
    <location>
        <begin position="27"/>
        <end position="48"/>
    </location>
</feature>
<sequence>MSVDSDSAATTGTANADDIARQLGEAIEQSPEYQRYEETKAAVEESEEVQERISEFEDLRQEFMLARQTGDATQEDAKKVEDAQKRLHDHPVMAEHLDAQDELEAKFEFLNDLISEPLDVDFVGESGACCQD</sequence>
<protein>
    <submittedName>
        <fullName evidence="2">DUF964 family protein</fullName>
    </submittedName>
</protein>
<evidence type="ECO:0000313" key="3">
    <source>
        <dbReference type="Proteomes" id="UP000066737"/>
    </source>
</evidence>
<dbReference type="KEGG" id="hhb:Hhub_2064"/>
<dbReference type="EMBL" id="LN831302">
    <property type="protein sequence ID" value="CQH54254.1"/>
    <property type="molecule type" value="Genomic_DNA"/>
</dbReference>
<accession>A0A0U5H4A0</accession>
<proteinExistence type="predicted"/>
<organism evidence="2 3">
    <name type="scientific">Halobacterium hubeiense</name>
    <dbReference type="NCBI Taxonomy" id="1407499"/>
    <lineage>
        <taxon>Archaea</taxon>
        <taxon>Methanobacteriati</taxon>
        <taxon>Methanobacteriota</taxon>
        <taxon>Stenosarchaea group</taxon>
        <taxon>Halobacteria</taxon>
        <taxon>Halobacteriales</taxon>
        <taxon>Halobacteriaceae</taxon>
        <taxon>Halobacterium</taxon>
    </lineage>
</organism>
<dbReference type="AlphaFoldDB" id="A0A0U5H4A0"/>
<dbReference type="SUPFAM" id="SSF158622">
    <property type="entry name" value="YheA/YmcA-like"/>
    <property type="match status" value="1"/>
</dbReference>
<name>A0A0U5H4A0_9EURY</name>